<dbReference type="AlphaFoldDB" id="J9FYC4"/>
<evidence type="ECO:0000313" key="1">
    <source>
        <dbReference type="EMBL" id="EJW92379.1"/>
    </source>
</evidence>
<proteinExistence type="predicted"/>
<dbReference type="EMBL" id="AMCI01007575">
    <property type="protein sequence ID" value="EJW92379.1"/>
    <property type="molecule type" value="Genomic_DNA"/>
</dbReference>
<accession>J9FYC4</accession>
<reference evidence="1" key="1">
    <citation type="journal article" date="2012" name="PLoS ONE">
        <title>Gene sets for utilization of primary and secondary nutrition supplies in the distal gut of endangered iberian lynx.</title>
        <authorList>
            <person name="Alcaide M."/>
            <person name="Messina E."/>
            <person name="Richter M."/>
            <person name="Bargiela R."/>
            <person name="Peplies J."/>
            <person name="Huws S.A."/>
            <person name="Newbold C.J."/>
            <person name="Golyshin P.N."/>
            <person name="Simon M.A."/>
            <person name="Lopez G."/>
            <person name="Yakimov M.M."/>
            <person name="Ferrer M."/>
        </authorList>
    </citation>
    <scope>NUCLEOTIDE SEQUENCE</scope>
</reference>
<evidence type="ECO:0008006" key="2">
    <source>
        <dbReference type="Google" id="ProtNLM"/>
    </source>
</evidence>
<name>J9FYC4_9ZZZZ</name>
<protein>
    <recommendedName>
        <fullName evidence="2">Transposase IS204/IS1001/IS1096/IS1165 DDE domain-containing protein</fullName>
    </recommendedName>
</protein>
<comment type="caution">
    <text evidence="1">The sequence shown here is derived from an EMBL/GenBank/DDBJ whole genome shotgun (WGS) entry which is preliminary data.</text>
</comment>
<gene>
    <name evidence="1" type="ORF">EVA_19513</name>
</gene>
<organism evidence="1">
    <name type="scientific">gut metagenome</name>
    <dbReference type="NCBI Taxonomy" id="749906"/>
    <lineage>
        <taxon>unclassified sequences</taxon>
        <taxon>metagenomes</taxon>
        <taxon>organismal metagenomes</taxon>
    </lineage>
</organism>
<sequence>MVIGANNGKAERTNGSIQEIKTIGRGYGTAERYRIAILFFYGGLDMSIVNLH</sequence>